<dbReference type="PROSITE" id="PS51257">
    <property type="entry name" value="PROKAR_LIPOPROTEIN"/>
    <property type="match status" value="1"/>
</dbReference>
<comment type="caution">
    <text evidence="2">The sequence shown here is derived from an EMBL/GenBank/DDBJ whole genome shotgun (WGS) entry which is preliminary data.</text>
</comment>
<keyword evidence="1" id="KW-0732">Signal</keyword>
<dbReference type="Gene3D" id="3.40.190.10">
    <property type="entry name" value="Periplasmic binding protein-like II"/>
    <property type="match status" value="2"/>
</dbReference>
<feature type="signal peptide" evidence="1">
    <location>
        <begin position="1"/>
        <end position="21"/>
    </location>
</feature>
<dbReference type="UniPathway" id="UPA00079"/>
<feature type="chain" id="PRO_5003743195" evidence="1">
    <location>
        <begin position="22"/>
        <end position="343"/>
    </location>
</feature>
<organism evidence="2 3">
    <name type="scientific">Actinomyces massiliensis F0489</name>
    <dbReference type="NCBI Taxonomy" id="1125718"/>
    <lineage>
        <taxon>Bacteria</taxon>
        <taxon>Bacillati</taxon>
        <taxon>Actinomycetota</taxon>
        <taxon>Actinomycetes</taxon>
        <taxon>Actinomycetales</taxon>
        <taxon>Actinomycetaceae</taxon>
        <taxon>Actinomyces</taxon>
    </lineage>
</organism>
<keyword evidence="3" id="KW-1185">Reference proteome</keyword>
<proteinExistence type="predicted"/>
<dbReference type="eggNOG" id="COG0715">
    <property type="taxonomic scope" value="Bacteria"/>
</dbReference>
<dbReference type="AlphaFoldDB" id="J1HN51"/>
<protein>
    <submittedName>
        <fullName evidence="2">Menaquinone biosynthesis protein</fullName>
    </submittedName>
</protein>
<dbReference type="Pfam" id="PF12974">
    <property type="entry name" value="Phosphonate-bd"/>
    <property type="match status" value="1"/>
</dbReference>
<gene>
    <name evidence="2" type="ORF">HMPREF1318_1363</name>
</gene>
<dbReference type="RefSeq" id="WP_008729658.1">
    <property type="nucleotide sequence ID" value="NZ_AKFT01000012.1"/>
</dbReference>
<dbReference type="PANTHER" id="PTHR30024:SF46">
    <property type="entry name" value="ABC TRANSPORTER, SUBSTRATE-BINDING LIPOPROTEIN"/>
    <property type="match status" value="1"/>
</dbReference>
<dbReference type="PANTHER" id="PTHR30024">
    <property type="entry name" value="ALIPHATIC SULFONATES-BINDING PROTEIN-RELATED"/>
    <property type="match status" value="1"/>
</dbReference>
<evidence type="ECO:0000313" key="2">
    <source>
        <dbReference type="EMBL" id="EJF47425.1"/>
    </source>
</evidence>
<dbReference type="GO" id="GO:0009234">
    <property type="term" value="P:menaquinone biosynthetic process"/>
    <property type="evidence" value="ECO:0007669"/>
    <property type="project" value="UniProtKB-UniPathway"/>
</dbReference>
<dbReference type="Proteomes" id="UP000002941">
    <property type="component" value="Unassembled WGS sequence"/>
</dbReference>
<reference evidence="2 3" key="1">
    <citation type="submission" date="2012-05" db="EMBL/GenBank/DDBJ databases">
        <authorList>
            <person name="Harkins D.M."/>
            <person name="Madupu R."/>
            <person name="Durkin A.S."/>
            <person name="Torralba M."/>
            <person name="Methe B."/>
            <person name="Sutton G.G."/>
            <person name="Nelson K.E."/>
        </authorList>
    </citation>
    <scope>NUCLEOTIDE SEQUENCE [LARGE SCALE GENOMIC DNA]</scope>
    <source>
        <strain evidence="2 3">F0489</strain>
    </source>
</reference>
<evidence type="ECO:0000313" key="3">
    <source>
        <dbReference type="Proteomes" id="UP000002941"/>
    </source>
</evidence>
<name>J1HN51_9ACTO</name>
<dbReference type="EMBL" id="AKFT01000012">
    <property type="protein sequence ID" value="EJF47425.1"/>
    <property type="molecule type" value="Genomic_DNA"/>
</dbReference>
<accession>J1HN51</accession>
<evidence type="ECO:0000256" key="1">
    <source>
        <dbReference type="SAM" id="SignalP"/>
    </source>
</evidence>
<sequence>MKRRSLLALAGLGLLTPAALAACSSTTDSKDSSGSGSALPDALRVHTPTTLAYAAPMALFGTYGNLDGIVGDVQKDNWNTTDVLKSLLVNEETDLAATPSYVAANLFNKGVALRLIAMQVWGMLYVIGPSGSSEQGLEALRGKTVGVPMPNDMPGLVFRYLLEQNGWDIDSDLSKTPYNEGQDALNALLTGEVEYAVLPEHAASLSLTKGKQQGLSLERTLNLQDLWAEVTGGEARFPMAGLVMPQTLTDDHPELVGAVLNELEAAVADVNGQTDETVQTISDTTGVPVPVVKETIPRLQLKIVAATDARGELEDFYTRMSTLDPDIIGGSLPAEDFYVADPR</sequence>
<dbReference type="PATRIC" id="fig|1125718.3.peg.254"/>
<dbReference type="SUPFAM" id="SSF53850">
    <property type="entry name" value="Periplasmic binding protein-like II"/>
    <property type="match status" value="1"/>
</dbReference>
<dbReference type="InterPro" id="IPR027024">
    <property type="entry name" value="UCP027386_ABC_sbc_TM0202"/>
</dbReference>
<dbReference type="PIRSF" id="PIRSF027386">
    <property type="entry name" value="UCP027386_ABC_sbc_TM0202"/>
    <property type="match status" value="1"/>
</dbReference>